<dbReference type="EMBL" id="LFNT01000014">
    <property type="protein sequence ID" value="KMS74286.1"/>
    <property type="molecule type" value="Genomic_DNA"/>
</dbReference>
<dbReference type="Proteomes" id="UP000037432">
    <property type="component" value="Unassembled WGS sequence"/>
</dbReference>
<sequence>MAKEFTFADTGSFGRRVLDPQDHSTCYGVVWHDPNGVCGWVAEYPGNRPGSGGGIPGFASRTWAARFLYHYRKPETSGRP</sequence>
<name>A0A0J7ZDV3_STRVR</name>
<proteinExistence type="predicted"/>
<gene>
    <name evidence="1" type="ORF">ACM01_15440</name>
</gene>
<reference evidence="1 2" key="1">
    <citation type="submission" date="2015-06" db="EMBL/GenBank/DDBJ databases">
        <authorList>
            <person name="Ju K.-S."/>
            <person name="Doroghazi J.R."/>
            <person name="Metcalf W.W."/>
        </authorList>
    </citation>
    <scope>NUCLEOTIDE SEQUENCE [LARGE SCALE GENOMIC DNA]</scope>
    <source>
        <strain evidence="1 2">NRRL 3414</strain>
    </source>
</reference>
<dbReference type="PATRIC" id="fig|1938.3.peg.8674"/>
<evidence type="ECO:0000313" key="2">
    <source>
        <dbReference type="Proteomes" id="UP000037432"/>
    </source>
</evidence>
<dbReference type="OrthoDB" id="4249872at2"/>
<organism evidence="1 2">
    <name type="scientific">Streptomyces viridochromogenes</name>
    <dbReference type="NCBI Taxonomy" id="1938"/>
    <lineage>
        <taxon>Bacteria</taxon>
        <taxon>Bacillati</taxon>
        <taxon>Actinomycetota</taxon>
        <taxon>Actinomycetes</taxon>
        <taxon>Kitasatosporales</taxon>
        <taxon>Streptomycetaceae</taxon>
        <taxon>Streptomyces</taxon>
    </lineage>
</organism>
<protein>
    <submittedName>
        <fullName evidence="1">Uncharacterized protein</fullName>
    </submittedName>
</protein>
<dbReference type="AlphaFoldDB" id="A0A0J7ZDV3"/>
<evidence type="ECO:0000313" key="1">
    <source>
        <dbReference type="EMBL" id="KMS74286.1"/>
    </source>
</evidence>
<dbReference type="RefSeq" id="WP_048581768.1">
    <property type="nucleotide sequence ID" value="NZ_LFNT01000014.1"/>
</dbReference>
<comment type="caution">
    <text evidence="1">The sequence shown here is derived from an EMBL/GenBank/DDBJ whole genome shotgun (WGS) entry which is preliminary data.</text>
</comment>
<accession>A0A0J7ZDV3</accession>